<feature type="active site" evidence="7">
    <location>
        <position position="125"/>
    </location>
</feature>
<feature type="region of interest" description="Disordered" evidence="10">
    <location>
        <begin position="453"/>
        <end position="480"/>
    </location>
</feature>
<keyword evidence="6" id="KW-0961">Cell wall biogenesis/degradation</keyword>
<sequence>MKQSKKVVARIIILILALFTVIPGTVSQKVYAEPGGSESNQAADASKDDSNKKEEKKEEDMTPEEREKKAEEDAYKMEIQSNGWKNWPKGPGTYGEAAIVMDAGTGSILYAKNIDEHEYPASITKVLTSLIALKYGNLSDKVTFSNDCISFMQPGDSSVGLKEGNVISLEQALYATLLASANEAAYAVAENVGKNAGHDYDWFIQQMNEECKSLGGNNSNFVNANGLHDDNHYTCARDMALIGREIWRYPEFLKICQEQSYKIPASDTTEEHVFPQHHKMLIKENKNYYQYAVAGKTGYTSNALSTLITLADNGNMKLVCVVLRTHGVNIYPDTKNLFEYAFNNFQKIQVADEKKPDEVEKFISAADSQSAVSAQSDGSEDTESVQTGGNEYQPLEDGYVILPKDVSYKDIDYEITDVDEDTGEGTIRYIYDGHQVGSATAKFTDKYLQKVSTRKERVDSKPKDVDNSGDSKKNGGKSSEKSIWKNFLQKVKAVWDFGQKKFAGKSSTEKYMIAGGCVALVILIFSLIVLLIRRRR</sequence>
<feature type="domain" description="Peptidase S11 D-alanyl-D-alanine carboxypeptidase A N-terminal" evidence="12">
    <location>
        <begin position="95"/>
        <end position="324"/>
    </location>
</feature>
<dbReference type="Gene3D" id="3.40.710.10">
    <property type="entry name" value="DD-peptidase/beta-lactamase superfamily"/>
    <property type="match status" value="1"/>
</dbReference>
<evidence type="ECO:0000313" key="13">
    <source>
        <dbReference type="EMBL" id="CUN91588.1"/>
    </source>
</evidence>
<evidence type="ECO:0000256" key="2">
    <source>
        <dbReference type="ARBA" id="ARBA00022729"/>
    </source>
</evidence>
<evidence type="ECO:0000256" key="8">
    <source>
        <dbReference type="PIRSR" id="PIRSR618044-2"/>
    </source>
</evidence>
<dbReference type="PRINTS" id="PR00725">
    <property type="entry name" value="DADACBPTASE1"/>
</dbReference>
<keyword evidence="13" id="KW-0121">Carboxypeptidase</keyword>
<name>A0A174AVY0_9FIRM</name>
<evidence type="ECO:0000256" key="5">
    <source>
        <dbReference type="ARBA" id="ARBA00022984"/>
    </source>
</evidence>
<keyword evidence="4" id="KW-0133">Cell shape</keyword>
<dbReference type="InterPro" id="IPR018044">
    <property type="entry name" value="Peptidase_S11"/>
</dbReference>
<dbReference type="RefSeq" id="WP_055194328.1">
    <property type="nucleotide sequence ID" value="NZ_CYYM01000004.1"/>
</dbReference>
<organism evidence="13 14">
    <name type="scientific">Dorea longicatena</name>
    <dbReference type="NCBI Taxonomy" id="88431"/>
    <lineage>
        <taxon>Bacteria</taxon>
        <taxon>Bacillati</taxon>
        <taxon>Bacillota</taxon>
        <taxon>Clostridia</taxon>
        <taxon>Lachnospirales</taxon>
        <taxon>Lachnospiraceae</taxon>
        <taxon>Dorea</taxon>
    </lineage>
</organism>
<dbReference type="GO" id="GO:0006508">
    <property type="term" value="P:proteolysis"/>
    <property type="evidence" value="ECO:0007669"/>
    <property type="project" value="InterPro"/>
</dbReference>
<protein>
    <submittedName>
        <fullName evidence="13">D-alanyl-D-alanine carboxypeptidase dacB</fullName>
        <ecNumber evidence="13">3.4.16.4</ecNumber>
    </submittedName>
</protein>
<feature type="compositionally biased region" description="Low complexity" evidence="10">
    <location>
        <begin position="368"/>
        <end position="377"/>
    </location>
</feature>
<dbReference type="Pfam" id="PF00768">
    <property type="entry name" value="Peptidase_S11"/>
    <property type="match status" value="1"/>
</dbReference>
<dbReference type="SUPFAM" id="SSF56601">
    <property type="entry name" value="beta-lactamase/transpeptidase-like"/>
    <property type="match status" value="1"/>
</dbReference>
<dbReference type="PANTHER" id="PTHR21581">
    <property type="entry name" value="D-ALANYL-D-ALANINE CARBOXYPEPTIDASE"/>
    <property type="match status" value="1"/>
</dbReference>
<dbReference type="AlphaFoldDB" id="A0A174AVY0"/>
<feature type="compositionally biased region" description="Basic and acidic residues" evidence="10">
    <location>
        <begin position="45"/>
        <end position="71"/>
    </location>
</feature>
<feature type="region of interest" description="Disordered" evidence="10">
    <location>
        <begin position="368"/>
        <end position="393"/>
    </location>
</feature>
<dbReference type="GO" id="GO:0008360">
    <property type="term" value="P:regulation of cell shape"/>
    <property type="evidence" value="ECO:0007669"/>
    <property type="project" value="UniProtKB-KW"/>
</dbReference>
<dbReference type="GO" id="GO:0009252">
    <property type="term" value="P:peptidoglycan biosynthetic process"/>
    <property type="evidence" value="ECO:0007669"/>
    <property type="project" value="UniProtKB-KW"/>
</dbReference>
<feature type="transmembrane region" description="Helical" evidence="11">
    <location>
        <begin position="511"/>
        <end position="532"/>
    </location>
</feature>
<dbReference type="Proteomes" id="UP000095380">
    <property type="component" value="Unassembled WGS sequence"/>
</dbReference>
<evidence type="ECO:0000256" key="1">
    <source>
        <dbReference type="ARBA" id="ARBA00007164"/>
    </source>
</evidence>
<feature type="binding site" evidence="8">
    <location>
        <position position="296"/>
    </location>
    <ligand>
        <name>substrate</name>
    </ligand>
</feature>
<evidence type="ECO:0000256" key="10">
    <source>
        <dbReference type="SAM" id="MobiDB-lite"/>
    </source>
</evidence>
<evidence type="ECO:0000256" key="6">
    <source>
        <dbReference type="ARBA" id="ARBA00023316"/>
    </source>
</evidence>
<gene>
    <name evidence="13" type="primary">dacB_3</name>
    <name evidence="13" type="ORF">ERS852408_01159</name>
</gene>
<keyword evidence="5" id="KW-0573">Peptidoglycan synthesis</keyword>
<feature type="region of interest" description="Disordered" evidence="10">
    <location>
        <begin position="31"/>
        <end position="71"/>
    </location>
</feature>
<dbReference type="PANTHER" id="PTHR21581:SF6">
    <property type="entry name" value="TRAFFICKING PROTEIN PARTICLE COMPLEX SUBUNIT 12"/>
    <property type="match status" value="1"/>
</dbReference>
<keyword evidence="11" id="KW-0812">Transmembrane</keyword>
<keyword evidence="3 13" id="KW-0378">Hydrolase</keyword>
<keyword evidence="13" id="KW-0645">Protease</keyword>
<reference evidence="13 14" key="1">
    <citation type="submission" date="2015-09" db="EMBL/GenBank/DDBJ databases">
        <authorList>
            <consortium name="Pathogen Informatics"/>
        </authorList>
    </citation>
    <scope>NUCLEOTIDE SEQUENCE [LARGE SCALE GENOMIC DNA]</scope>
    <source>
        <strain evidence="13 14">2789STDY5608851</strain>
    </source>
</reference>
<dbReference type="EC" id="3.4.16.4" evidence="13"/>
<evidence type="ECO:0000256" key="7">
    <source>
        <dbReference type="PIRSR" id="PIRSR618044-1"/>
    </source>
</evidence>
<keyword evidence="11" id="KW-1133">Transmembrane helix</keyword>
<dbReference type="GO" id="GO:0071555">
    <property type="term" value="P:cell wall organization"/>
    <property type="evidence" value="ECO:0007669"/>
    <property type="project" value="UniProtKB-KW"/>
</dbReference>
<dbReference type="InterPro" id="IPR001967">
    <property type="entry name" value="Peptidase_S11_N"/>
</dbReference>
<evidence type="ECO:0000256" key="9">
    <source>
        <dbReference type="RuleBase" id="RU004016"/>
    </source>
</evidence>
<evidence type="ECO:0000256" key="11">
    <source>
        <dbReference type="SAM" id="Phobius"/>
    </source>
</evidence>
<evidence type="ECO:0000256" key="4">
    <source>
        <dbReference type="ARBA" id="ARBA00022960"/>
    </source>
</evidence>
<keyword evidence="2" id="KW-0732">Signal</keyword>
<evidence type="ECO:0000259" key="12">
    <source>
        <dbReference type="Pfam" id="PF00768"/>
    </source>
</evidence>
<dbReference type="EMBL" id="CYYM01000004">
    <property type="protein sequence ID" value="CUN91588.1"/>
    <property type="molecule type" value="Genomic_DNA"/>
</dbReference>
<evidence type="ECO:0000313" key="14">
    <source>
        <dbReference type="Proteomes" id="UP000095380"/>
    </source>
</evidence>
<dbReference type="GO" id="GO:0009002">
    <property type="term" value="F:serine-type D-Ala-D-Ala carboxypeptidase activity"/>
    <property type="evidence" value="ECO:0007669"/>
    <property type="project" value="UniProtKB-EC"/>
</dbReference>
<evidence type="ECO:0000256" key="3">
    <source>
        <dbReference type="ARBA" id="ARBA00022801"/>
    </source>
</evidence>
<dbReference type="InterPro" id="IPR012338">
    <property type="entry name" value="Beta-lactam/transpept-like"/>
</dbReference>
<feature type="active site" description="Acyl-ester intermediate" evidence="7">
    <location>
        <position position="122"/>
    </location>
</feature>
<feature type="active site" evidence="7">
    <location>
        <position position="180"/>
    </location>
</feature>
<keyword evidence="11" id="KW-0472">Membrane</keyword>
<accession>A0A174AVY0</accession>
<proteinExistence type="inferred from homology"/>
<comment type="similarity">
    <text evidence="1 9">Belongs to the peptidase S11 family.</text>
</comment>